<name>A0ACB7PHL2_9PEZI</name>
<reference evidence="1 2" key="1">
    <citation type="journal article" date="2021" name="Nat. Commun.">
        <title>Genetic determinants of endophytism in the Arabidopsis root mycobiome.</title>
        <authorList>
            <person name="Mesny F."/>
            <person name="Miyauchi S."/>
            <person name="Thiergart T."/>
            <person name="Pickel B."/>
            <person name="Atanasova L."/>
            <person name="Karlsson M."/>
            <person name="Huettel B."/>
            <person name="Barry K.W."/>
            <person name="Haridas S."/>
            <person name="Chen C."/>
            <person name="Bauer D."/>
            <person name="Andreopoulos W."/>
            <person name="Pangilinan J."/>
            <person name="LaButti K."/>
            <person name="Riley R."/>
            <person name="Lipzen A."/>
            <person name="Clum A."/>
            <person name="Drula E."/>
            <person name="Henrissat B."/>
            <person name="Kohler A."/>
            <person name="Grigoriev I.V."/>
            <person name="Martin F.M."/>
            <person name="Hacquard S."/>
        </authorList>
    </citation>
    <scope>NUCLEOTIDE SEQUENCE [LARGE SCALE GENOMIC DNA]</scope>
    <source>
        <strain evidence="1 2">MPI-SDFR-AT-0079</strain>
    </source>
</reference>
<keyword evidence="2" id="KW-1185">Reference proteome</keyword>
<proteinExistence type="predicted"/>
<accession>A0ACB7PHL2</accession>
<evidence type="ECO:0000313" key="1">
    <source>
        <dbReference type="EMBL" id="KAH6636531.1"/>
    </source>
</evidence>
<dbReference type="Proteomes" id="UP000724584">
    <property type="component" value="Unassembled WGS sequence"/>
</dbReference>
<sequence>MASGRITTFTNTFLVANHEHGGPVLKVVGPQETRKKRPHRCDEGDPCRNCVKRKETCVRLNPVSPSRGSRDTPPLASPPPELAWCPLSEPECRPINLLHMELLHHFERYSIPTLPFQEVWPRMLPLAFQSQQHTYLLNAMLAFAAAHLDYLHGAHARYHRAKYALLDKALHDYRGSLSEPITPANCDALLGTANLIQYLMWCDLSFMDGQQQSQQPHPQEEEEEDVAVDPALYQQQQQYQLPQLSNQHHPQPNPPAITTLPLTHSLTQSQPPFHTPLTSPSQQTRKPLDLSLDRLYFLSTGVRQIFFMAWPLFQSAQSAFTRAGLLQPCVALEDAVEARGLNWRRWLRAFMEVYDGRRGCAAAGVFASPEPSSHCSAGSPTPGMTPPGINPFPSFPSTPTASDSMAGFDGTGMGSISSNPTSYLGGLRNTSLTPEDASPYRIMTLWQSQKEGETYLQNGGAYDEALVRTAYKRLATRVSIALAFVMDGGNRGSPGSQIGGYGGGGHCQTDVRSSDLVRYVTTFPMMCFGPLLSMISSGDSRMLVLLFHIYRVTGALLPDDRYWWCKKRVEVMGEAIGRELRSRGLEVCLRRQGEFI</sequence>
<gene>
    <name evidence="1" type="ORF">F5144DRAFT_546624</name>
</gene>
<evidence type="ECO:0000313" key="2">
    <source>
        <dbReference type="Proteomes" id="UP000724584"/>
    </source>
</evidence>
<dbReference type="EMBL" id="JAGIZQ010000003">
    <property type="protein sequence ID" value="KAH6636531.1"/>
    <property type="molecule type" value="Genomic_DNA"/>
</dbReference>
<protein>
    <submittedName>
        <fullName evidence="1">Uncharacterized protein</fullName>
    </submittedName>
</protein>
<organism evidence="1 2">
    <name type="scientific">Chaetomium tenue</name>
    <dbReference type="NCBI Taxonomy" id="1854479"/>
    <lineage>
        <taxon>Eukaryota</taxon>
        <taxon>Fungi</taxon>
        <taxon>Dikarya</taxon>
        <taxon>Ascomycota</taxon>
        <taxon>Pezizomycotina</taxon>
        <taxon>Sordariomycetes</taxon>
        <taxon>Sordariomycetidae</taxon>
        <taxon>Sordariales</taxon>
        <taxon>Chaetomiaceae</taxon>
        <taxon>Chaetomium</taxon>
    </lineage>
</organism>
<comment type="caution">
    <text evidence="1">The sequence shown here is derived from an EMBL/GenBank/DDBJ whole genome shotgun (WGS) entry which is preliminary data.</text>
</comment>